<feature type="transmembrane region" description="Helical" evidence="2">
    <location>
        <begin position="193"/>
        <end position="220"/>
    </location>
</feature>
<accession>U5DLM6</accession>
<sequence length="221" mass="24535">MSDSASPVDLPARASSSPKLKPSRGIQPTFRTLIVLTLVVAALLTPFAFSAIYLDYLRDRSIDLHTFLRGEIYKQTTGYIALAFLLFEVLLAARKRGRGWVVKVKLPGTLQFWRRLHIFLGVGLVGMVLVHTLGVNGLNFNAIFLWVFFAVTLSALVGVVAESGVLESSRRVFLRLPGGQVLTKGPLIRGMRAIWLSAHIFLVSIFSVLSIFHIALAYYYQ</sequence>
<dbReference type="eggNOG" id="ENOG502ZCQN">
    <property type="taxonomic scope" value="Bacteria"/>
</dbReference>
<gene>
    <name evidence="3" type="ORF">KR51_00028520</name>
</gene>
<comment type="caution">
    <text evidence="3">The sequence shown here is derived from an EMBL/GenBank/DDBJ whole genome shotgun (WGS) entry which is preliminary data.</text>
</comment>
<evidence type="ECO:0000313" key="3">
    <source>
        <dbReference type="EMBL" id="ERN40595.1"/>
    </source>
</evidence>
<keyword evidence="2" id="KW-0472">Membrane</keyword>
<dbReference type="AlphaFoldDB" id="U5DLM6"/>
<proteinExistence type="predicted"/>
<feature type="transmembrane region" description="Helical" evidence="2">
    <location>
        <begin position="33"/>
        <end position="56"/>
    </location>
</feature>
<dbReference type="EMBL" id="ASSJ01000074">
    <property type="protein sequence ID" value="ERN40595.1"/>
    <property type="molecule type" value="Genomic_DNA"/>
</dbReference>
<organism evidence="3 4">
    <name type="scientific">Rubidibacter lacunae KORDI 51-2</name>
    <dbReference type="NCBI Taxonomy" id="582515"/>
    <lineage>
        <taxon>Bacteria</taxon>
        <taxon>Bacillati</taxon>
        <taxon>Cyanobacteriota</taxon>
        <taxon>Cyanophyceae</taxon>
        <taxon>Oscillatoriophycideae</taxon>
        <taxon>Chroococcales</taxon>
        <taxon>Aphanothecaceae</taxon>
        <taxon>Rubidibacter</taxon>
    </lineage>
</organism>
<dbReference type="InParanoid" id="U5DLM6"/>
<dbReference type="RefSeq" id="WP_022608383.1">
    <property type="nucleotide sequence ID" value="NZ_ASSJ01000074.1"/>
</dbReference>
<keyword evidence="4" id="KW-1185">Reference proteome</keyword>
<evidence type="ECO:0000256" key="2">
    <source>
        <dbReference type="SAM" id="Phobius"/>
    </source>
</evidence>
<feature type="region of interest" description="Disordered" evidence="1">
    <location>
        <begin position="1"/>
        <end position="23"/>
    </location>
</feature>
<feature type="transmembrane region" description="Helical" evidence="2">
    <location>
        <begin position="115"/>
        <end position="134"/>
    </location>
</feature>
<feature type="transmembrane region" description="Helical" evidence="2">
    <location>
        <begin position="140"/>
        <end position="161"/>
    </location>
</feature>
<dbReference type="STRING" id="582515.KR51_00028520"/>
<reference evidence="3 4" key="1">
    <citation type="submission" date="2013-05" db="EMBL/GenBank/DDBJ databases">
        <title>Draft genome sequence of Rubidibacter lacunae KORDI 51-2.</title>
        <authorList>
            <person name="Choi D.H."/>
            <person name="Noh J.H."/>
            <person name="Kwon K.-K."/>
            <person name="Lee J.-H."/>
            <person name="Ryu J.-Y."/>
        </authorList>
    </citation>
    <scope>NUCLEOTIDE SEQUENCE [LARGE SCALE GENOMIC DNA]</scope>
    <source>
        <strain evidence="3 4">KORDI 51-2</strain>
    </source>
</reference>
<feature type="transmembrane region" description="Helical" evidence="2">
    <location>
        <begin position="76"/>
        <end position="94"/>
    </location>
</feature>
<dbReference type="Proteomes" id="UP000016960">
    <property type="component" value="Unassembled WGS sequence"/>
</dbReference>
<keyword evidence="2" id="KW-1133">Transmembrane helix</keyword>
<keyword evidence="2" id="KW-0812">Transmembrane</keyword>
<evidence type="ECO:0000256" key="1">
    <source>
        <dbReference type="SAM" id="MobiDB-lite"/>
    </source>
</evidence>
<evidence type="ECO:0000313" key="4">
    <source>
        <dbReference type="Proteomes" id="UP000016960"/>
    </source>
</evidence>
<name>U5DLM6_9CHRO</name>
<protein>
    <submittedName>
        <fullName evidence="3">Uncharacterized protein</fullName>
    </submittedName>
</protein>